<accession>D2QKI8</accession>
<dbReference type="PROSITE" id="PS51733">
    <property type="entry name" value="BPL_LPL_CATALYTIC"/>
    <property type="match status" value="1"/>
</dbReference>
<sequence length="269" mass="30156">MALYTTKLYIILYKIHPKTLFVGQILQYLPSCQSTNDEASVLIAQIDPNEGLVVITDNQTAGRGQRGNQWEAKAGENLTFSLILKPGFLMATEQFWLNIAVSLGIYDALQPLVGPSLRIKWPNDIYVGNQKLGGILIENTLHGYSIAWSVVGIGLNVNQIDFGYSTATSLQALAPLPNTYDLPGLLSRLCETLEQRYLQLLAGQRDTLKINYLQILYRFQQEHRFESEGQSFRGTIIGIDPHGRLAIQVNGQIRYFAFKEVSFDIEGRS</sequence>
<dbReference type="HOGENOM" id="CLU_051096_3_1_10"/>
<dbReference type="Gene3D" id="3.30.930.10">
    <property type="entry name" value="Bira Bifunctional Protein, Domain 2"/>
    <property type="match status" value="1"/>
</dbReference>
<dbReference type="SUPFAM" id="SSF55681">
    <property type="entry name" value="Class II aaRS and biotin synthetases"/>
    <property type="match status" value="1"/>
</dbReference>
<dbReference type="InterPro" id="IPR003142">
    <property type="entry name" value="BPL_C"/>
</dbReference>
<dbReference type="Pfam" id="PF02237">
    <property type="entry name" value="BPL_C"/>
    <property type="match status" value="1"/>
</dbReference>
<dbReference type="PANTHER" id="PTHR12835:SF5">
    <property type="entry name" value="BIOTIN--PROTEIN LIGASE"/>
    <property type="match status" value="1"/>
</dbReference>
<keyword evidence="2" id="KW-0092">Biotin</keyword>
<organism evidence="6 7">
    <name type="scientific">Spirosoma linguale (strain ATCC 33905 / DSM 74 / LMG 10896 / Claus 1)</name>
    <dbReference type="NCBI Taxonomy" id="504472"/>
    <lineage>
        <taxon>Bacteria</taxon>
        <taxon>Pseudomonadati</taxon>
        <taxon>Bacteroidota</taxon>
        <taxon>Cytophagia</taxon>
        <taxon>Cytophagales</taxon>
        <taxon>Cytophagaceae</taxon>
        <taxon>Spirosoma</taxon>
    </lineage>
</organism>
<dbReference type="EMBL" id="CP001769">
    <property type="protein sequence ID" value="ADB39014.1"/>
    <property type="molecule type" value="Genomic_DNA"/>
</dbReference>
<dbReference type="GO" id="GO:0005737">
    <property type="term" value="C:cytoplasm"/>
    <property type="evidence" value="ECO:0007669"/>
    <property type="project" value="TreeGrafter"/>
</dbReference>
<evidence type="ECO:0000313" key="7">
    <source>
        <dbReference type="Proteomes" id="UP000002028"/>
    </source>
</evidence>
<dbReference type="CDD" id="cd16442">
    <property type="entry name" value="BPL"/>
    <property type="match status" value="1"/>
</dbReference>
<dbReference type="Pfam" id="PF03099">
    <property type="entry name" value="BPL_LplA_LipB"/>
    <property type="match status" value="1"/>
</dbReference>
<dbReference type="Proteomes" id="UP000002028">
    <property type="component" value="Chromosome"/>
</dbReference>
<protein>
    <recommendedName>
        <fullName evidence="3">biotin--[biotin carboxyl-carrier protein] ligase</fullName>
        <ecNumber evidence="3">6.3.4.15</ecNumber>
    </recommendedName>
</protein>
<evidence type="ECO:0000256" key="4">
    <source>
        <dbReference type="ARBA" id="ARBA00047846"/>
    </source>
</evidence>
<keyword evidence="7" id="KW-1185">Reference proteome</keyword>
<dbReference type="eggNOG" id="COG0340">
    <property type="taxonomic scope" value="Bacteria"/>
</dbReference>
<name>D2QKI8_SPILD</name>
<dbReference type="GO" id="GO:0004077">
    <property type="term" value="F:biotin--[biotin carboxyl-carrier protein] ligase activity"/>
    <property type="evidence" value="ECO:0007669"/>
    <property type="project" value="UniProtKB-EC"/>
</dbReference>
<dbReference type="AlphaFoldDB" id="D2QKI8"/>
<evidence type="ECO:0000259" key="5">
    <source>
        <dbReference type="PROSITE" id="PS51733"/>
    </source>
</evidence>
<dbReference type="InterPro" id="IPR004408">
    <property type="entry name" value="Biotin_CoA_COase_ligase"/>
</dbReference>
<comment type="catalytic activity">
    <reaction evidence="4">
        <text>biotin + L-lysyl-[protein] + ATP = N(6)-biotinyl-L-lysyl-[protein] + AMP + diphosphate + H(+)</text>
        <dbReference type="Rhea" id="RHEA:11756"/>
        <dbReference type="Rhea" id="RHEA-COMP:9752"/>
        <dbReference type="Rhea" id="RHEA-COMP:10505"/>
        <dbReference type="ChEBI" id="CHEBI:15378"/>
        <dbReference type="ChEBI" id="CHEBI:29969"/>
        <dbReference type="ChEBI" id="CHEBI:30616"/>
        <dbReference type="ChEBI" id="CHEBI:33019"/>
        <dbReference type="ChEBI" id="CHEBI:57586"/>
        <dbReference type="ChEBI" id="CHEBI:83144"/>
        <dbReference type="ChEBI" id="CHEBI:456215"/>
        <dbReference type="EC" id="6.3.4.15"/>
    </reaction>
</comment>
<evidence type="ECO:0000256" key="3">
    <source>
        <dbReference type="ARBA" id="ARBA00024227"/>
    </source>
</evidence>
<dbReference type="InterPro" id="IPR045864">
    <property type="entry name" value="aa-tRNA-synth_II/BPL/LPL"/>
</dbReference>
<gene>
    <name evidence="6" type="ordered locus">Slin_3003</name>
</gene>
<keyword evidence="1 6" id="KW-0436">Ligase</keyword>
<reference evidence="6 7" key="1">
    <citation type="journal article" date="2010" name="Stand. Genomic Sci.">
        <title>Complete genome sequence of Spirosoma linguale type strain (1).</title>
        <authorList>
            <person name="Lail K."/>
            <person name="Sikorski J."/>
            <person name="Saunders E."/>
            <person name="Lapidus A."/>
            <person name="Glavina Del Rio T."/>
            <person name="Copeland A."/>
            <person name="Tice H."/>
            <person name="Cheng J.-F."/>
            <person name="Lucas S."/>
            <person name="Nolan M."/>
            <person name="Bruce D."/>
            <person name="Goodwin L."/>
            <person name="Pitluck S."/>
            <person name="Ivanova N."/>
            <person name="Mavromatis K."/>
            <person name="Ovchinnikova G."/>
            <person name="Pati A."/>
            <person name="Chen A."/>
            <person name="Palaniappan K."/>
            <person name="Land M."/>
            <person name="Hauser L."/>
            <person name="Chang Y.-J."/>
            <person name="Jeffries C.D."/>
            <person name="Chain P."/>
            <person name="Brettin T."/>
            <person name="Detter J.C."/>
            <person name="Schuetze A."/>
            <person name="Rohde M."/>
            <person name="Tindall B.J."/>
            <person name="Goeker M."/>
            <person name="Bristow J."/>
            <person name="Eisen J.A."/>
            <person name="Markowitz V."/>
            <person name="Hugenholtz P."/>
            <person name="Kyrpides N.C."/>
            <person name="Klenk H.-P."/>
            <person name="Chen F."/>
        </authorList>
    </citation>
    <scope>NUCLEOTIDE SEQUENCE [LARGE SCALE GENOMIC DNA]</scope>
    <source>
        <strain evidence="7">ATCC 33905 / DSM 74 / LMG 10896 / Claus 1</strain>
    </source>
</reference>
<dbReference type="NCBIfam" id="TIGR00121">
    <property type="entry name" value="birA_ligase"/>
    <property type="match status" value="1"/>
</dbReference>
<proteinExistence type="predicted"/>
<evidence type="ECO:0000313" key="6">
    <source>
        <dbReference type="EMBL" id="ADB39014.1"/>
    </source>
</evidence>
<dbReference type="InterPro" id="IPR004143">
    <property type="entry name" value="BPL_LPL_catalytic"/>
</dbReference>
<feature type="domain" description="BPL/LPL catalytic" evidence="5">
    <location>
        <begin position="5"/>
        <end position="201"/>
    </location>
</feature>
<dbReference type="STRING" id="504472.Slin_3003"/>
<evidence type="ECO:0000256" key="2">
    <source>
        <dbReference type="ARBA" id="ARBA00023267"/>
    </source>
</evidence>
<dbReference type="PANTHER" id="PTHR12835">
    <property type="entry name" value="BIOTIN PROTEIN LIGASE"/>
    <property type="match status" value="1"/>
</dbReference>
<evidence type="ECO:0000256" key="1">
    <source>
        <dbReference type="ARBA" id="ARBA00022598"/>
    </source>
</evidence>
<dbReference type="EC" id="6.3.4.15" evidence="3"/>
<dbReference type="KEGG" id="sli:Slin_3003"/>